<organism evidence="15 16">
    <name type="scientific">Callorhinchus milii</name>
    <name type="common">Ghost shark</name>
    <dbReference type="NCBI Taxonomy" id="7868"/>
    <lineage>
        <taxon>Eukaryota</taxon>
        <taxon>Metazoa</taxon>
        <taxon>Chordata</taxon>
        <taxon>Craniata</taxon>
        <taxon>Vertebrata</taxon>
        <taxon>Chondrichthyes</taxon>
        <taxon>Holocephali</taxon>
        <taxon>Chimaeriformes</taxon>
        <taxon>Callorhinchidae</taxon>
        <taxon>Callorhinchus</taxon>
    </lineage>
</organism>
<dbReference type="InterPro" id="IPR013799">
    <property type="entry name" value="STAT_TF_prot_interaction"/>
</dbReference>
<evidence type="ECO:0000256" key="5">
    <source>
        <dbReference type="ARBA" id="ARBA00022553"/>
    </source>
</evidence>
<dbReference type="FunFam" id="2.60.40.630:FF:000002">
    <property type="entry name" value="Signal transducer and activator of transcription"/>
    <property type="match status" value="1"/>
</dbReference>
<evidence type="ECO:0000256" key="13">
    <source>
        <dbReference type="RuleBase" id="RU046415"/>
    </source>
</evidence>
<reference evidence="15" key="5">
    <citation type="submission" date="2025-09" db="UniProtKB">
        <authorList>
            <consortium name="Ensembl"/>
        </authorList>
    </citation>
    <scope>IDENTIFICATION</scope>
</reference>
<comment type="subcellular location">
    <subcellularLocation>
        <location evidence="2 13">Cytoplasm</location>
    </subcellularLocation>
    <subcellularLocation>
        <location evidence="1 13">Nucleus</location>
    </subcellularLocation>
</comment>
<dbReference type="FunFam" id="1.10.238.10:FF:000029">
    <property type="entry name" value="Signal transducer and transcription activator 6"/>
    <property type="match status" value="1"/>
</dbReference>
<dbReference type="Pfam" id="PF21354">
    <property type="entry name" value="STAT_linker"/>
    <property type="match status" value="1"/>
</dbReference>
<dbReference type="InterPro" id="IPR015988">
    <property type="entry name" value="STAT_TF_CC"/>
</dbReference>
<reference evidence="16" key="2">
    <citation type="journal article" date="2007" name="PLoS Biol.">
        <title>Survey sequencing and comparative analysis of the elephant shark (Callorhinchus milii) genome.</title>
        <authorList>
            <person name="Venkatesh B."/>
            <person name="Kirkness E.F."/>
            <person name="Loh Y.H."/>
            <person name="Halpern A.L."/>
            <person name="Lee A.P."/>
            <person name="Johnson J."/>
            <person name="Dandona N."/>
            <person name="Viswanathan L.D."/>
            <person name="Tay A."/>
            <person name="Venter J.C."/>
            <person name="Strausberg R.L."/>
            <person name="Brenner S."/>
        </authorList>
    </citation>
    <scope>NUCLEOTIDE SEQUENCE [LARGE SCALE GENOMIC DNA]</scope>
</reference>
<keyword evidence="4 13" id="KW-0963">Cytoplasm</keyword>
<dbReference type="PANTHER" id="PTHR11801">
    <property type="entry name" value="SIGNAL TRANSDUCER AND ACTIVATOR OF TRANSCRIPTION"/>
    <property type="match status" value="1"/>
</dbReference>
<dbReference type="InterPro" id="IPR036860">
    <property type="entry name" value="SH2_dom_sf"/>
</dbReference>
<keyword evidence="6 12" id="KW-0727">SH2 domain</keyword>
<dbReference type="InterPro" id="IPR000980">
    <property type="entry name" value="SH2"/>
</dbReference>
<dbReference type="SUPFAM" id="SSF47655">
    <property type="entry name" value="STAT"/>
    <property type="match status" value="1"/>
</dbReference>
<dbReference type="FunFam" id="1.10.532.10:FF:000002">
    <property type="entry name" value="Signal transducer and activator of transcription"/>
    <property type="match status" value="1"/>
</dbReference>
<evidence type="ECO:0000256" key="6">
    <source>
        <dbReference type="ARBA" id="ARBA00022999"/>
    </source>
</evidence>
<dbReference type="GO" id="GO:0005829">
    <property type="term" value="C:cytosol"/>
    <property type="evidence" value="ECO:0007669"/>
    <property type="project" value="UniProtKB-ARBA"/>
</dbReference>
<evidence type="ECO:0000259" key="14">
    <source>
        <dbReference type="PROSITE" id="PS50001"/>
    </source>
</evidence>
<name>A0A4W3GTB0_CALMI</name>
<dbReference type="InterPro" id="IPR036535">
    <property type="entry name" value="STAT_N_sf"/>
</dbReference>
<keyword evidence="10 13" id="KW-0804">Transcription</keyword>
<dbReference type="GeneTree" id="ENSGT01080000257420"/>
<evidence type="ECO:0000256" key="10">
    <source>
        <dbReference type="ARBA" id="ARBA00023163"/>
    </source>
</evidence>
<evidence type="ECO:0000256" key="7">
    <source>
        <dbReference type="ARBA" id="ARBA00023015"/>
    </source>
</evidence>
<dbReference type="SUPFAM" id="SSF55550">
    <property type="entry name" value="SH2 domain"/>
    <property type="match status" value="1"/>
</dbReference>
<dbReference type="FunFam" id="1.20.1050.20:FF:000002">
    <property type="entry name" value="Signal transducer and activator of transcription"/>
    <property type="match status" value="1"/>
</dbReference>
<evidence type="ECO:0000256" key="11">
    <source>
        <dbReference type="ARBA" id="ARBA00023242"/>
    </source>
</evidence>
<dbReference type="SMART" id="SM00252">
    <property type="entry name" value="SH2"/>
    <property type="match status" value="1"/>
</dbReference>
<dbReference type="Proteomes" id="UP000314986">
    <property type="component" value="Unassembled WGS sequence"/>
</dbReference>
<dbReference type="InterPro" id="IPR013801">
    <property type="entry name" value="STAT_TF_DNA-bd"/>
</dbReference>
<proteinExistence type="inferred from homology"/>
<evidence type="ECO:0000313" key="16">
    <source>
        <dbReference type="Proteomes" id="UP000314986"/>
    </source>
</evidence>
<reference evidence="15" key="4">
    <citation type="submission" date="2025-08" db="UniProtKB">
        <authorList>
            <consortium name="Ensembl"/>
        </authorList>
    </citation>
    <scope>IDENTIFICATION</scope>
</reference>
<keyword evidence="7 13" id="KW-0805">Transcription regulation</keyword>
<dbReference type="AlphaFoldDB" id="A0A4W3GTB0"/>
<keyword evidence="8 13" id="KW-0238">DNA-binding</keyword>
<evidence type="ECO:0000256" key="8">
    <source>
        <dbReference type="ARBA" id="ARBA00023125"/>
    </source>
</evidence>
<dbReference type="Gene3D" id="2.60.40.630">
    <property type="entry name" value="STAT transcription factor, DNA-binding domain"/>
    <property type="match status" value="1"/>
</dbReference>
<dbReference type="GO" id="GO:0003700">
    <property type="term" value="F:DNA-binding transcription factor activity"/>
    <property type="evidence" value="ECO:0007669"/>
    <property type="project" value="InterPro"/>
</dbReference>
<dbReference type="Gene3D" id="3.30.505.10">
    <property type="entry name" value="SH2 domain"/>
    <property type="match status" value="1"/>
</dbReference>
<dbReference type="PROSITE" id="PS50001">
    <property type="entry name" value="SH2"/>
    <property type="match status" value="1"/>
</dbReference>
<keyword evidence="5 13" id="KW-0597">Phosphoprotein</keyword>
<reference evidence="16" key="1">
    <citation type="journal article" date="2006" name="Science">
        <title>Ancient noncoding elements conserved in the human genome.</title>
        <authorList>
            <person name="Venkatesh B."/>
            <person name="Kirkness E.F."/>
            <person name="Loh Y.H."/>
            <person name="Halpern A.L."/>
            <person name="Lee A.P."/>
            <person name="Johnson J."/>
            <person name="Dandona N."/>
            <person name="Viswanathan L.D."/>
            <person name="Tay A."/>
            <person name="Venter J.C."/>
            <person name="Strausberg R.L."/>
            <person name="Brenner S."/>
        </authorList>
    </citation>
    <scope>NUCLEOTIDE SEQUENCE [LARGE SCALE GENOMIC DNA]</scope>
</reference>
<keyword evidence="9 13" id="KW-0010">Activator</keyword>
<dbReference type="CDD" id="cd16855">
    <property type="entry name" value="STAT5_CCD"/>
    <property type="match status" value="1"/>
</dbReference>
<dbReference type="Pfam" id="PF02864">
    <property type="entry name" value="STAT_bind"/>
    <property type="match status" value="1"/>
</dbReference>
<dbReference type="InterPro" id="IPR012345">
    <property type="entry name" value="STAT_TF_DNA-bd_N"/>
</dbReference>
<dbReference type="FunFam" id="3.30.505.10:FF:000025">
    <property type="entry name" value="Signal transducer and activator of transcription"/>
    <property type="match status" value="1"/>
</dbReference>
<dbReference type="Pfam" id="PF02865">
    <property type="entry name" value="STAT_int"/>
    <property type="match status" value="1"/>
</dbReference>
<dbReference type="SMART" id="SM00964">
    <property type="entry name" value="STAT_int"/>
    <property type="match status" value="1"/>
</dbReference>
<dbReference type="GO" id="GO:0007166">
    <property type="term" value="P:cell surface receptor signaling pathway"/>
    <property type="evidence" value="ECO:0007669"/>
    <property type="project" value="UniProtKB-ARBA"/>
</dbReference>
<keyword evidence="16" id="KW-1185">Reference proteome</keyword>
<gene>
    <name evidence="15" type="primary">stat5a</name>
</gene>
<dbReference type="SUPFAM" id="SSF49417">
    <property type="entry name" value="p53-like transcription factors"/>
    <property type="match status" value="1"/>
</dbReference>
<protein>
    <recommendedName>
        <fullName evidence="13">Signal transducer and activator of transcription</fullName>
    </recommendedName>
</protein>
<accession>A0A4W3GTB0</accession>
<dbReference type="Pfam" id="PF01017">
    <property type="entry name" value="STAT_alpha"/>
    <property type="match status" value="1"/>
</dbReference>
<keyword evidence="11 13" id="KW-0539">Nucleus</keyword>
<dbReference type="InterPro" id="IPR048988">
    <property type="entry name" value="STAT_linker"/>
</dbReference>
<evidence type="ECO:0000256" key="2">
    <source>
        <dbReference type="ARBA" id="ARBA00004496"/>
    </source>
</evidence>
<feature type="domain" description="SH2" evidence="14">
    <location>
        <begin position="567"/>
        <end position="668"/>
    </location>
</feature>
<comment type="similarity">
    <text evidence="3 13">Belongs to the transcription factor STAT family.</text>
</comment>
<dbReference type="SUPFAM" id="SSF48092">
    <property type="entry name" value="Transcription factor STAT-4 N-domain"/>
    <property type="match status" value="1"/>
</dbReference>
<sequence length="751" mass="86615">MSVWTQAQQLQGEALRQMQSLYGQHFPIEVRHYLSQWIESQAWDTIDLENPQDEFRAQRLLDTLIQELQKKADHLIGEDIFVLKLKLGNYATQLKNTYDRCPLELVRSIKHILYHEQRLIREATNPSSPVGLLDSMSQKHLQINQTFEDLRRLTQDTENDLRKLQHTQEYFIIQYQESLRIQAQLAQLAQLSPQDQNRILREQGLQQKRATVETWLQREAQTLQQYRLDLAEKHQKTLQLLRKLQTIILDDELIQWKRRQQLAGNGGQSEGSLDVLQSWCEKLAETIWQNRQQIRRAEHQRQQLPIPGPVEELLTELNATITDVISALVTSTFIIEKQPPQVLKTQTKFAATVRLLVGGKLNVHMNPPQVKATIISEQQAKALLKNENTRNDSSGEILNNCCVMEYHQATGTLSANFRNMSLKRIKRSDRRGAESVTEEKFTILFESQFSVGGNDVPKKIAPFKPRDSTGRVPFVVPDKVLWPQLCEALNMKFKAEVQSNRGLSEENLVFLAQKAFSSSGIHADDYNNMTISWSQFNRESLPGRNFTFWQWFDGVMELTKKHLKPHWNDGAILGFVNKQQAQDMLLSKPNGTFLLRFSDSEIGGITIAWVADNPNKAGERMVWNLMPYTTKDFSIRSLADRISDLNHLLYLYPDRAKDEVFSKYYTPPLCKINILSCYCYRFATASSDPASASSTYMEQAASPAVCHPPHQDSMLDPDGEFDLEDTMDVARHVEELLRRPMDNQWLPHQQT</sequence>
<dbReference type="InterPro" id="IPR013800">
    <property type="entry name" value="STAT_TF_alpha"/>
</dbReference>
<dbReference type="InterPro" id="IPR001217">
    <property type="entry name" value="STAT"/>
</dbReference>
<evidence type="ECO:0000256" key="1">
    <source>
        <dbReference type="ARBA" id="ARBA00004123"/>
    </source>
</evidence>
<dbReference type="Gene3D" id="1.10.532.10">
    <property type="entry name" value="STAT transcription factor, N-terminal domain"/>
    <property type="match status" value="1"/>
</dbReference>
<evidence type="ECO:0000256" key="4">
    <source>
        <dbReference type="ARBA" id="ARBA00022490"/>
    </source>
</evidence>
<dbReference type="Gene3D" id="1.20.1050.20">
    <property type="entry name" value="STAT transcription factor, all-alpha domain"/>
    <property type="match status" value="1"/>
</dbReference>
<dbReference type="InterPro" id="IPR046994">
    <property type="entry name" value="STAT5_CC"/>
</dbReference>
<dbReference type="Ensembl" id="ENSCMIT00000007041.1">
    <property type="protein sequence ID" value="ENSCMIP00000006826.1"/>
    <property type="gene ID" value="ENSCMIG00000003757.1"/>
</dbReference>
<reference evidence="16" key="3">
    <citation type="journal article" date="2014" name="Nature">
        <title>Elephant shark genome provides unique insights into gnathostome evolution.</title>
        <authorList>
            <consortium name="International Elephant Shark Genome Sequencing Consortium"/>
            <person name="Venkatesh B."/>
            <person name="Lee A.P."/>
            <person name="Ravi V."/>
            <person name="Maurya A.K."/>
            <person name="Lian M.M."/>
            <person name="Swann J.B."/>
            <person name="Ohta Y."/>
            <person name="Flajnik M.F."/>
            <person name="Sutoh Y."/>
            <person name="Kasahara M."/>
            <person name="Hoon S."/>
            <person name="Gangu V."/>
            <person name="Roy S.W."/>
            <person name="Irimia M."/>
            <person name="Korzh V."/>
            <person name="Kondrychyn I."/>
            <person name="Lim Z.W."/>
            <person name="Tay B.H."/>
            <person name="Tohari S."/>
            <person name="Kong K.W."/>
            <person name="Ho S."/>
            <person name="Lorente-Galdos B."/>
            <person name="Quilez J."/>
            <person name="Marques-Bonet T."/>
            <person name="Raney B.J."/>
            <person name="Ingham P.W."/>
            <person name="Tay A."/>
            <person name="Hillier L.W."/>
            <person name="Minx P."/>
            <person name="Boehm T."/>
            <person name="Wilson R.K."/>
            <person name="Brenner S."/>
            <person name="Warren W.C."/>
        </authorList>
    </citation>
    <scope>NUCLEOTIDE SEQUENCE [LARGE SCALE GENOMIC DNA]</scope>
</reference>
<evidence type="ECO:0000256" key="12">
    <source>
        <dbReference type="PROSITE-ProRule" id="PRU00191"/>
    </source>
</evidence>
<evidence type="ECO:0000256" key="3">
    <source>
        <dbReference type="ARBA" id="ARBA00005586"/>
    </source>
</evidence>
<dbReference type="Pfam" id="PF00017">
    <property type="entry name" value="SH2"/>
    <property type="match status" value="1"/>
</dbReference>
<evidence type="ECO:0000313" key="15">
    <source>
        <dbReference type="Ensembl" id="ENSCMIP00000006826.1"/>
    </source>
</evidence>
<dbReference type="GO" id="GO:0005634">
    <property type="term" value="C:nucleus"/>
    <property type="evidence" value="ECO:0007669"/>
    <property type="project" value="UniProtKB-SubCell"/>
</dbReference>
<evidence type="ECO:0000256" key="9">
    <source>
        <dbReference type="ARBA" id="ARBA00023159"/>
    </source>
</evidence>
<dbReference type="GO" id="GO:0003677">
    <property type="term" value="F:DNA binding"/>
    <property type="evidence" value="ECO:0007669"/>
    <property type="project" value="UniProtKB-KW"/>
</dbReference>
<dbReference type="InterPro" id="IPR008967">
    <property type="entry name" value="p53-like_TF_DNA-bd_sf"/>
</dbReference>